<organism evidence="2 3">
    <name type="scientific">Quillaja saponaria</name>
    <name type="common">Soap bark tree</name>
    <dbReference type="NCBI Taxonomy" id="32244"/>
    <lineage>
        <taxon>Eukaryota</taxon>
        <taxon>Viridiplantae</taxon>
        <taxon>Streptophyta</taxon>
        <taxon>Embryophyta</taxon>
        <taxon>Tracheophyta</taxon>
        <taxon>Spermatophyta</taxon>
        <taxon>Magnoliopsida</taxon>
        <taxon>eudicotyledons</taxon>
        <taxon>Gunneridae</taxon>
        <taxon>Pentapetalae</taxon>
        <taxon>rosids</taxon>
        <taxon>fabids</taxon>
        <taxon>Fabales</taxon>
        <taxon>Quillajaceae</taxon>
        <taxon>Quillaja</taxon>
    </lineage>
</organism>
<sequence length="115" mass="12511">MAGLQRSVTSFRRQGSSGMVWDDKFIKGLAGDLNQTKSNQRDDQKEEPRPSQNKGSVGMMPRSRSAGARSYPTTVKVSPPRKDPPSPKVSGACGLCGFFGKPVVAAQHPKPKKRR</sequence>
<protein>
    <submittedName>
        <fullName evidence="2">Plant/F18B13-26 protein</fullName>
    </submittedName>
</protein>
<proteinExistence type="predicted"/>
<gene>
    <name evidence="2" type="ORF">O6P43_023068</name>
</gene>
<dbReference type="KEGG" id="qsa:O6P43_023068"/>
<dbReference type="AlphaFoldDB" id="A0AAD7LEU8"/>
<evidence type="ECO:0000313" key="3">
    <source>
        <dbReference type="Proteomes" id="UP001163823"/>
    </source>
</evidence>
<feature type="compositionally biased region" description="Polar residues" evidence="1">
    <location>
        <begin position="1"/>
        <end position="17"/>
    </location>
</feature>
<accession>A0AAD7LEU8</accession>
<comment type="caution">
    <text evidence="2">The sequence shown here is derived from an EMBL/GenBank/DDBJ whole genome shotgun (WGS) entry which is preliminary data.</text>
</comment>
<feature type="region of interest" description="Disordered" evidence="1">
    <location>
        <begin position="1"/>
        <end position="91"/>
    </location>
</feature>
<dbReference type="Pfam" id="PF15697">
    <property type="entry name" value="DUF4666"/>
    <property type="match status" value="1"/>
</dbReference>
<dbReference type="InterPro" id="IPR031421">
    <property type="entry name" value="DUF4666"/>
</dbReference>
<dbReference type="EMBL" id="JARAOO010000009">
    <property type="protein sequence ID" value="KAJ7956662.1"/>
    <property type="molecule type" value="Genomic_DNA"/>
</dbReference>
<reference evidence="2" key="1">
    <citation type="journal article" date="2023" name="Science">
        <title>Elucidation of the pathway for biosynthesis of saponin adjuvants from the soapbark tree.</title>
        <authorList>
            <person name="Reed J."/>
            <person name="Orme A."/>
            <person name="El-Demerdash A."/>
            <person name="Owen C."/>
            <person name="Martin L.B.B."/>
            <person name="Misra R.C."/>
            <person name="Kikuchi S."/>
            <person name="Rejzek M."/>
            <person name="Martin A.C."/>
            <person name="Harkess A."/>
            <person name="Leebens-Mack J."/>
            <person name="Louveau T."/>
            <person name="Stephenson M.J."/>
            <person name="Osbourn A."/>
        </authorList>
    </citation>
    <scope>NUCLEOTIDE SEQUENCE</scope>
    <source>
        <strain evidence="2">S10</strain>
    </source>
</reference>
<name>A0AAD7LEU8_QUISA</name>
<evidence type="ECO:0000313" key="2">
    <source>
        <dbReference type="EMBL" id="KAJ7956662.1"/>
    </source>
</evidence>
<evidence type="ECO:0000256" key="1">
    <source>
        <dbReference type="SAM" id="MobiDB-lite"/>
    </source>
</evidence>
<dbReference type="Proteomes" id="UP001163823">
    <property type="component" value="Chromosome 9"/>
</dbReference>
<keyword evidence="3" id="KW-1185">Reference proteome</keyword>
<dbReference type="PANTHER" id="PTHR33730">
    <property type="entry name" value="OS05G0542732 PROTEIN-RELATED"/>
    <property type="match status" value="1"/>
</dbReference>
<dbReference type="PANTHER" id="PTHR33730:SF4">
    <property type="entry name" value="OS05G0542732 PROTEIN"/>
    <property type="match status" value="1"/>
</dbReference>
<feature type="compositionally biased region" description="Basic and acidic residues" evidence="1">
    <location>
        <begin position="39"/>
        <end position="49"/>
    </location>
</feature>